<protein>
    <submittedName>
        <fullName evidence="2">Uncharacterized protein</fullName>
    </submittedName>
</protein>
<organism evidence="2 3">
    <name type="scientific">Penicillium capsulatum</name>
    <dbReference type="NCBI Taxonomy" id="69766"/>
    <lineage>
        <taxon>Eukaryota</taxon>
        <taxon>Fungi</taxon>
        <taxon>Dikarya</taxon>
        <taxon>Ascomycota</taxon>
        <taxon>Pezizomycotina</taxon>
        <taxon>Eurotiomycetes</taxon>
        <taxon>Eurotiomycetidae</taxon>
        <taxon>Eurotiales</taxon>
        <taxon>Aspergillaceae</taxon>
        <taxon>Penicillium</taxon>
    </lineage>
</organism>
<evidence type="ECO:0000256" key="1">
    <source>
        <dbReference type="SAM" id="SignalP"/>
    </source>
</evidence>
<name>A0A9W9I1N7_9EURO</name>
<evidence type="ECO:0000313" key="3">
    <source>
        <dbReference type="Proteomes" id="UP001146351"/>
    </source>
</evidence>
<feature type="chain" id="PRO_5040884437" evidence="1">
    <location>
        <begin position="20"/>
        <end position="119"/>
    </location>
</feature>
<comment type="caution">
    <text evidence="2">The sequence shown here is derived from an EMBL/GenBank/DDBJ whole genome shotgun (WGS) entry which is preliminary data.</text>
</comment>
<gene>
    <name evidence="2" type="ORF">N7492_006582</name>
</gene>
<keyword evidence="1" id="KW-0732">Signal</keyword>
<keyword evidence="3" id="KW-1185">Reference proteome</keyword>
<dbReference type="Proteomes" id="UP001146351">
    <property type="component" value="Unassembled WGS sequence"/>
</dbReference>
<sequence length="119" mass="12791">MLFNTILASTIALAVGASAAPAPDANPRYAQLRIFGEPGCSELNQGEIGVYGEQLNKCQTFGDTKVRSVSFEYKLLNNCTLTVFNDVTCHLSGHVAETHSCVSGDKSYGSYYVDCKTQA</sequence>
<reference evidence="2" key="1">
    <citation type="submission" date="2022-11" db="EMBL/GenBank/DDBJ databases">
        <authorList>
            <person name="Petersen C."/>
        </authorList>
    </citation>
    <scope>NUCLEOTIDE SEQUENCE</scope>
    <source>
        <strain evidence="2">IBT 21917</strain>
    </source>
</reference>
<dbReference type="EMBL" id="JAPQKO010000005">
    <property type="protein sequence ID" value="KAJ5161190.1"/>
    <property type="molecule type" value="Genomic_DNA"/>
</dbReference>
<reference evidence="2" key="2">
    <citation type="journal article" date="2023" name="IMA Fungus">
        <title>Comparative genomic study of the Penicillium genus elucidates a diverse pangenome and 15 lateral gene transfer events.</title>
        <authorList>
            <person name="Petersen C."/>
            <person name="Sorensen T."/>
            <person name="Nielsen M.R."/>
            <person name="Sondergaard T.E."/>
            <person name="Sorensen J.L."/>
            <person name="Fitzpatrick D.A."/>
            <person name="Frisvad J.C."/>
            <person name="Nielsen K.L."/>
        </authorList>
    </citation>
    <scope>NUCLEOTIDE SEQUENCE</scope>
    <source>
        <strain evidence="2">IBT 21917</strain>
    </source>
</reference>
<dbReference type="OrthoDB" id="4691160at2759"/>
<proteinExistence type="predicted"/>
<evidence type="ECO:0000313" key="2">
    <source>
        <dbReference type="EMBL" id="KAJ5161190.1"/>
    </source>
</evidence>
<dbReference type="AlphaFoldDB" id="A0A9W9I1N7"/>
<accession>A0A9W9I1N7</accession>
<feature type="signal peptide" evidence="1">
    <location>
        <begin position="1"/>
        <end position="19"/>
    </location>
</feature>